<accession>A0ABR9FTY6</accession>
<dbReference type="Proteomes" id="UP001645038">
    <property type="component" value="Unassembled WGS sequence"/>
</dbReference>
<evidence type="ECO:0000313" key="5">
    <source>
        <dbReference type="EMBL" id="MBE0462094.1"/>
    </source>
</evidence>
<gene>
    <name evidence="5" type="ORF">EI547_01295</name>
</gene>
<reference evidence="5 6" key="1">
    <citation type="submission" date="2020-07" db="EMBL/GenBank/DDBJ databases">
        <title>Halophilic bacteria isolated from french cheeses.</title>
        <authorList>
            <person name="Kothe C.I."/>
            <person name="Farah-Kraiem B."/>
            <person name="Renault P."/>
            <person name="Dridi B."/>
        </authorList>
    </citation>
    <scope>NUCLEOTIDE SEQUENCE [LARGE SCALE GENOMIC DNA]</scope>
    <source>
        <strain evidence="5 6">FME20</strain>
    </source>
</reference>
<comment type="caution">
    <text evidence="5">The sequence shown here is derived from an EMBL/GenBank/DDBJ whole genome shotgun (WGS) entry which is preliminary data.</text>
</comment>
<dbReference type="InterPro" id="IPR029062">
    <property type="entry name" value="Class_I_gatase-like"/>
</dbReference>
<evidence type="ECO:0000256" key="1">
    <source>
        <dbReference type="ARBA" id="ARBA00006534"/>
    </source>
</evidence>
<proteinExistence type="inferred from homology"/>
<evidence type="ECO:0000256" key="4">
    <source>
        <dbReference type="ARBA" id="ARBA00022825"/>
    </source>
</evidence>
<keyword evidence="2" id="KW-0645">Protease</keyword>
<dbReference type="PANTHER" id="PTHR20842:SF0">
    <property type="entry name" value="ALPHA-ASPARTYL DIPEPTIDASE"/>
    <property type="match status" value="1"/>
</dbReference>
<sequence>MKKMFLTSSFVDVADLFVKFAGEKCAGKTVTFIPTASLVEDVKFYVDAGKKALEKRGLIVDELEISTATKETIDSTLQKNDYIYVTGGNTFFLLQELKRTGADKVIYEQINSGKIYIGESAGSIVLSRNIEYVKDMDDFTAASNIGTFSSLGMIDFYPVPHHTNFPFKELVERIISSYEGKIDLCPISNMQAIVIHGNNFEVWGAKT</sequence>
<keyword evidence="6" id="KW-1185">Reference proteome</keyword>
<organism evidence="5 6">
    <name type="scientific">Halomonas colorata</name>
    <dbReference type="NCBI Taxonomy" id="2742615"/>
    <lineage>
        <taxon>Bacteria</taxon>
        <taxon>Pseudomonadati</taxon>
        <taxon>Pseudomonadota</taxon>
        <taxon>Gammaproteobacteria</taxon>
        <taxon>Oceanospirillales</taxon>
        <taxon>Halomonadaceae</taxon>
        <taxon>Halomonas</taxon>
    </lineage>
</organism>
<evidence type="ECO:0000313" key="6">
    <source>
        <dbReference type="Proteomes" id="UP001645038"/>
    </source>
</evidence>
<evidence type="ECO:0000256" key="2">
    <source>
        <dbReference type="ARBA" id="ARBA00022670"/>
    </source>
</evidence>
<dbReference type="PANTHER" id="PTHR20842">
    <property type="entry name" value="PROTEASE S51 ALPHA-ASPARTYL DIPEPTIDASE"/>
    <property type="match status" value="1"/>
</dbReference>
<keyword evidence="3" id="KW-0378">Hydrolase</keyword>
<comment type="similarity">
    <text evidence="1">Belongs to the peptidase S51 family.</text>
</comment>
<dbReference type="RefSeq" id="WP_192536613.1">
    <property type="nucleotide sequence ID" value="NZ_RRZB01000002.1"/>
</dbReference>
<dbReference type="EMBL" id="RRZB01000002">
    <property type="protein sequence ID" value="MBE0462094.1"/>
    <property type="molecule type" value="Genomic_DNA"/>
</dbReference>
<dbReference type="Pfam" id="PF03575">
    <property type="entry name" value="Peptidase_S51"/>
    <property type="match status" value="1"/>
</dbReference>
<name>A0ABR9FTY6_9GAMM</name>
<dbReference type="InterPro" id="IPR005320">
    <property type="entry name" value="Peptidase_S51"/>
</dbReference>
<keyword evidence="4" id="KW-0720">Serine protease</keyword>
<dbReference type="SUPFAM" id="SSF52317">
    <property type="entry name" value="Class I glutamine amidotransferase-like"/>
    <property type="match status" value="1"/>
</dbReference>
<dbReference type="Gene3D" id="3.40.50.880">
    <property type="match status" value="1"/>
</dbReference>
<evidence type="ECO:0000256" key="3">
    <source>
        <dbReference type="ARBA" id="ARBA00022801"/>
    </source>
</evidence>
<protein>
    <submittedName>
        <fullName evidence="5">Type 1 glutamine amidotransferase-like domain-containing protein</fullName>
    </submittedName>
</protein>